<comment type="caution">
    <text evidence="2">The sequence shown here is derived from an EMBL/GenBank/DDBJ whole genome shotgun (WGS) entry which is preliminary data.</text>
</comment>
<feature type="compositionally biased region" description="Polar residues" evidence="1">
    <location>
        <begin position="73"/>
        <end position="92"/>
    </location>
</feature>
<dbReference type="Proteomes" id="UP000765509">
    <property type="component" value="Unassembled WGS sequence"/>
</dbReference>
<name>A0A9Q3GHU3_9BASI</name>
<protein>
    <submittedName>
        <fullName evidence="2">Uncharacterized protein</fullName>
    </submittedName>
</protein>
<evidence type="ECO:0000313" key="2">
    <source>
        <dbReference type="EMBL" id="MBW0467978.1"/>
    </source>
</evidence>
<keyword evidence="3" id="KW-1185">Reference proteome</keyword>
<organism evidence="2 3">
    <name type="scientific">Austropuccinia psidii MF-1</name>
    <dbReference type="NCBI Taxonomy" id="1389203"/>
    <lineage>
        <taxon>Eukaryota</taxon>
        <taxon>Fungi</taxon>
        <taxon>Dikarya</taxon>
        <taxon>Basidiomycota</taxon>
        <taxon>Pucciniomycotina</taxon>
        <taxon>Pucciniomycetes</taxon>
        <taxon>Pucciniales</taxon>
        <taxon>Sphaerophragmiaceae</taxon>
        <taxon>Austropuccinia</taxon>
    </lineage>
</organism>
<feature type="region of interest" description="Disordered" evidence="1">
    <location>
        <begin position="61"/>
        <end position="109"/>
    </location>
</feature>
<feature type="compositionally biased region" description="Basic and acidic residues" evidence="1">
    <location>
        <begin position="100"/>
        <end position="109"/>
    </location>
</feature>
<dbReference type="AlphaFoldDB" id="A0A9Q3GHU3"/>
<dbReference type="EMBL" id="AVOT02001735">
    <property type="protein sequence ID" value="MBW0467978.1"/>
    <property type="molecule type" value="Genomic_DNA"/>
</dbReference>
<evidence type="ECO:0000313" key="3">
    <source>
        <dbReference type="Proteomes" id="UP000765509"/>
    </source>
</evidence>
<evidence type="ECO:0000256" key="1">
    <source>
        <dbReference type="SAM" id="MobiDB-lite"/>
    </source>
</evidence>
<sequence>MQATCYVFLCFAQGKHTHSCGQPEPSRNPAGRCDTALIGHHALRNNIRSVLEADGSVISAEMTDSGPGVEPQVHNQHQNPTTGIIRYQVSQRSPRHKVKVQRDSHLASE</sequence>
<reference evidence="2" key="1">
    <citation type="submission" date="2021-03" db="EMBL/GenBank/DDBJ databases">
        <title>Draft genome sequence of rust myrtle Austropuccinia psidii MF-1, a brazilian biotype.</title>
        <authorList>
            <person name="Quecine M.C."/>
            <person name="Pachon D.M.R."/>
            <person name="Bonatelli M.L."/>
            <person name="Correr F.H."/>
            <person name="Franceschini L.M."/>
            <person name="Leite T.F."/>
            <person name="Margarido G.R.A."/>
            <person name="Almeida C.A."/>
            <person name="Ferrarezi J.A."/>
            <person name="Labate C.A."/>
        </authorList>
    </citation>
    <scope>NUCLEOTIDE SEQUENCE</scope>
    <source>
        <strain evidence="2">MF-1</strain>
    </source>
</reference>
<accession>A0A9Q3GHU3</accession>
<gene>
    <name evidence="2" type="ORF">O181_007693</name>
</gene>
<proteinExistence type="predicted"/>